<organism evidence="9 10">
    <name type="scientific">Rhizopus microsporus</name>
    <dbReference type="NCBI Taxonomy" id="58291"/>
    <lineage>
        <taxon>Eukaryota</taxon>
        <taxon>Fungi</taxon>
        <taxon>Fungi incertae sedis</taxon>
        <taxon>Mucoromycota</taxon>
        <taxon>Mucoromycotina</taxon>
        <taxon>Mucoromycetes</taxon>
        <taxon>Mucorales</taxon>
        <taxon>Mucorineae</taxon>
        <taxon>Rhizopodaceae</taxon>
        <taxon>Rhizopus</taxon>
    </lineage>
</organism>
<evidence type="ECO:0000256" key="6">
    <source>
        <dbReference type="ARBA" id="ARBA00023136"/>
    </source>
</evidence>
<dbReference type="InterPro" id="IPR023271">
    <property type="entry name" value="Aquaporin-like"/>
</dbReference>
<evidence type="ECO:0000256" key="4">
    <source>
        <dbReference type="ARBA" id="ARBA00022692"/>
    </source>
</evidence>
<dbReference type="PRINTS" id="PR00783">
    <property type="entry name" value="MINTRINSICP"/>
</dbReference>
<comment type="subcellular location">
    <subcellularLocation>
        <location evidence="1">Membrane</location>
        <topology evidence="1">Multi-pass membrane protein</topology>
    </subcellularLocation>
</comment>
<protein>
    <submittedName>
        <fullName evidence="9">Aquaporin</fullName>
    </submittedName>
</protein>
<dbReference type="GO" id="GO:0005886">
    <property type="term" value="C:plasma membrane"/>
    <property type="evidence" value="ECO:0007669"/>
    <property type="project" value="TreeGrafter"/>
</dbReference>
<evidence type="ECO:0000256" key="3">
    <source>
        <dbReference type="ARBA" id="ARBA00022448"/>
    </source>
</evidence>
<sequence>MASSSITTVQNHAVKTENVTMTFDLPRRPSKESSILTLYHKTTDELDTQRKSKIQKFVQHSKSFKVKHREFLAEFIGTLILVLLTCGFCAEQTLNIEKNKSWLTSSFGSGLSVLVAICVAGHVSGGHLNPAVTIAFCVFSGFPIRKAPIYITAQLLGAFTGAALLYSIIEPAITQFDHGERQILGEYSTAGIFGTYPPLYVGIGSAVASEIVGTAMLLLVIMVSGHPNNLPFRTAQGAMVAIGVTTISLCIGYTSGFSLNPARDFGPRLFTALAGWGIDVFKVHHYYALVPMFAPIIGGLVGGFIFTVFID</sequence>
<keyword evidence="5 8" id="KW-1133">Transmembrane helix</keyword>
<gene>
    <name evidence="9" type="ORF">BCV71DRAFT_229777</name>
</gene>
<dbReference type="GO" id="GO:0015250">
    <property type="term" value="F:water channel activity"/>
    <property type="evidence" value="ECO:0007669"/>
    <property type="project" value="TreeGrafter"/>
</dbReference>
<keyword evidence="3 7" id="KW-0813">Transport</keyword>
<evidence type="ECO:0000313" key="9">
    <source>
        <dbReference type="EMBL" id="ORE13547.1"/>
    </source>
</evidence>
<evidence type="ECO:0000256" key="8">
    <source>
        <dbReference type="SAM" id="Phobius"/>
    </source>
</evidence>
<evidence type="ECO:0000256" key="1">
    <source>
        <dbReference type="ARBA" id="ARBA00004141"/>
    </source>
</evidence>
<feature type="transmembrane region" description="Helical" evidence="8">
    <location>
        <begin position="286"/>
        <end position="310"/>
    </location>
</feature>
<reference evidence="9 10" key="1">
    <citation type="journal article" date="2016" name="Proc. Natl. Acad. Sci. U.S.A.">
        <title>Lipid metabolic changes in an early divergent fungus govern the establishment of a mutualistic symbiosis with endobacteria.</title>
        <authorList>
            <person name="Lastovetsky O.A."/>
            <person name="Gaspar M.L."/>
            <person name="Mondo S.J."/>
            <person name="LaButti K.M."/>
            <person name="Sandor L."/>
            <person name="Grigoriev I.V."/>
            <person name="Henry S.A."/>
            <person name="Pawlowska T.E."/>
        </authorList>
    </citation>
    <scope>NUCLEOTIDE SEQUENCE [LARGE SCALE GENOMIC DNA]</scope>
    <source>
        <strain evidence="9 10">ATCC 11559</strain>
    </source>
</reference>
<evidence type="ECO:0000313" key="10">
    <source>
        <dbReference type="Proteomes" id="UP000242381"/>
    </source>
</evidence>
<dbReference type="Proteomes" id="UP000242381">
    <property type="component" value="Unassembled WGS sequence"/>
</dbReference>
<dbReference type="GO" id="GO:0015254">
    <property type="term" value="F:glycerol channel activity"/>
    <property type="evidence" value="ECO:0007669"/>
    <property type="project" value="TreeGrafter"/>
</dbReference>
<dbReference type="CDD" id="cd00333">
    <property type="entry name" value="MIP"/>
    <property type="match status" value="1"/>
</dbReference>
<feature type="transmembrane region" description="Helical" evidence="8">
    <location>
        <begin position="199"/>
        <end position="223"/>
    </location>
</feature>
<dbReference type="EMBL" id="KV921528">
    <property type="protein sequence ID" value="ORE13547.1"/>
    <property type="molecule type" value="Genomic_DNA"/>
</dbReference>
<feature type="transmembrane region" description="Helical" evidence="8">
    <location>
        <begin position="102"/>
        <end position="122"/>
    </location>
</feature>
<dbReference type="VEuPathDB" id="FungiDB:BCV72DRAFT_305009"/>
<dbReference type="PANTHER" id="PTHR43829:SF9">
    <property type="entry name" value="AQUAPORIN-9"/>
    <property type="match status" value="1"/>
</dbReference>
<dbReference type="InterPro" id="IPR000425">
    <property type="entry name" value="MIP"/>
</dbReference>
<feature type="transmembrane region" description="Helical" evidence="8">
    <location>
        <begin position="151"/>
        <end position="169"/>
    </location>
</feature>
<dbReference type="Pfam" id="PF00230">
    <property type="entry name" value="MIP"/>
    <property type="match status" value="1"/>
</dbReference>
<dbReference type="Gene3D" id="1.20.1080.10">
    <property type="entry name" value="Glycerol uptake facilitator protein"/>
    <property type="match status" value="1"/>
</dbReference>
<dbReference type="PROSITE" id="PS00221">
    <property type="entry name" value="MIP"/>
    <property type="match status" value="1"/>
</dbReference>
<comment type="similarity">
    <text evidence="2 7">Belongs to the MIP/aquaporin (TC 1.A.8) family.</text>
</comment>
<proteinExistence type="inferred from homology"/>
<feature type="transmembrane region" description="Helical" evidence="8">
    <location>
        <begin position="235"/>
        <end position="254"/>
    </location>
</feature>
<evidence type="ECO:0000256" key="5">
    <source>
        <dbReference type="ARBA" id="ARBA00022989"/>
    </source>
</evidence>
<evidence type="ECO:0000256" key="2">
    <source>
        <dbReference type="ARBA" id="ARBA00006175"/>
    </source>
</evidence>
<dbReference type="InterPro" id="IPR022357">
    <property type="entry name" value="MIP_CS"/>
</dbReference>
<accession>A0A1X0RNF9</accession>
<keyword evidence="6 8" id="KW-0472">Membrane</keyword>
<dbReference type="InterPro" id="IPR050363">
    <property type="entry name" value="MIP/Aquaporin"/>
</dbReference>
<dbReference type="PANTHER" id="PTHR43829">
    <property type="entry name" value="AQUAPORIN OR AQUAGLYCEROPORIN RELATED"/>
    <property type="match status" value="1"/>
</dbReference>
<dbReference type="NCBIfam" id="TIGR00861">
    <property type="entry name" value="MIP"/>
    <property type="match status" value="1"/>
</dbReference>
<dbReference type="AlphaFoldDB" id="A0A1X0RNF9"/>
<dbReference type="OMA" id="CALGRMP"/>
<feature type="transmembrane region" description="Helical" evidence="8">
    <location>
        <begin position="71"/>
        <end position="90"/>
    </location>
</feature>
<keyword evidence="4 7" id="KW-0812">Transmembrane</keyword>
<evidence type="ECO:0000256" key="7">
    <source>
        <dbReference type="RuleBase" id="RU000477"/>
    </source>
</evidence>
<dbReference type="SUPFAM" id="SSF81338">
    <property type="entry name" value="Aquaporin-like"/>
    <property type="match status" value="1"/>
</dbReference>
<name>A0A1X0RNF9_RHIZD</name>